<name>A0A8S0V4S7_OLEEU</name>
<comment type="caution">
    <text evidence="2">The sequence shown here is derived from an EMBL/GenBank/DDBJ whole genome shotgun (WGS) entry which is preliminary data.</text>
</comment>
<dbReference type="Gramene" id="OE9A109217T1">
    <property type="protein sequence ID" value="OE9A109217C1"/>
    <property type="gene ID" value="OE9A109217"/>
</dbReference>
<dbReference type="InterPro" id="IPR035994">
    <property type="entry name" value="Nucleoside_phosphorylase_sf"/>
</dbReference>
<evidence type="ECO:0000313" key="3">
    <source>
        <dbReference type="Proteomes" id="UP000594638"/>
    </source>
</evidence>
<dbReference type="OrthoDB" id="1891335at2759"/>
<dbReference type="GO" id="GO:0003824">
    <property type="term" value="F:catalytic activity"/>
    <property type="evidence" value="ECO:0007669"/>
    <property type="project" value="InterPro"/>
</dbReference>
<dbReference type="PANTHER" id="PTHR21234:SF42">
    <property type="entry name" value="PHOSPHORYLASE SUPERFAMILY PROTEIN"/>
    <property type="match status" value="1"/>
</dbReference>
<protein>
    <submittedName>
        <fullName evidence="2">Bark storage A</fullName>
    </submittedName>
</protein>
<dbReference type="AlphaFoldDB" id="A0A8S0V4S7"/>
<dbReference type="InterPro" id="IPR000845">
    <property type="entry name" value="Nucleoside_phosphorylase_d"/>
</dbReference>
<evidence type="ECO:0000259" key="1">
    <source>
        <dbReference type="Pfam" id="PF01048"/>
    </source>
</evidence>
<feature type="domain" description="Nucleoside phosphorylase" evidence="1">
    <location>
        <begin position="79"/>
        <end position="153"/>
    </location>
</feature>
<gene>
    <name evidence="2" type="ORF">OLEA9_A109217</name>
</gene>
<dbReference type="PANTHER" id="PTHR21234">
    <property type="entry name" value="PURINE NUCLEOSIDE PHOSPHORYLASE"/>
    <property type="match status" value="1"/>
</dbReference>
<dbReference type="Gene3D" id="3.40.50.1580">
    <property type="entry name" value="Nucleoside phosphorylase domain"/>
    <property type="match status" value="1"/>
</dbReference>
<proteinExistence type="predicted"/>
<sequence length="170" mass="19108">MIRDNLRNNVWYQPEERYSIDGKPENRQPAFWVPVDKLYFSLAEKLEDIFLESCVNSTACLPQIPNVFRVERGVSADVLVDNAAYRNFLHSKFNATPFDMESTGVAIICLQQRIPFIAIRTISDLAGGSSSVEVCIFSSLAARNAVNVVLRFVSLLLREVQTLYSAQSGL</sequence>
<organism evidence="2 3">
    <name type="scientific">Olea europaea subsp. europaea</name>
    <dbReference type="NCBI Taxonomy" id="158383"/>
    <lineage>
        <taxon>Eukaryota</taxon>
        <taxon>Viridiplantae</taxon>
        <taxon>Streptophyta</taxon>
        <taxon>Embryophyta</taxon>
        <taxon>Tracheophyta</taxon>
        <taxon>Spermatophyta</taxon>
        <taxon>Magnoliopsida</taxon>
        <taxon>eudicotyledons</taxon>
        <taxon>Gunneridae</taxon>
        <taxon>Pentapetalae</taxon>
        <taxon>asterids</taxon>
        <taxon>lamiids</taxon>
        <taxon>Lamiales</taxon>
        <taxon>Oleaceae</taxon>
        <taxon>Oleeae</taxon>
        <taxon>Olea</taxon>
    </lineage>
</organism>
<dbReference type="GO" id="GO:0009116">
    <property type="term" value="P:nucleoside metabolic process"/>
    <property type="evidence" value="ECO:0007669"/>
    <property type="project" value="InterPro"/>
</dbReference>
<keyword evidence="3" id="KW-1185">Reference proteome</keyword>
<dbReference type="SUPFAM" id="SSF53167">
    <property type="entry name" value="Purine and uridine phosphorylases"/>
    <property type="match status" value="1"/>
</dbReference>
<accession>A0A8S0V4S7</accession>
<dbReference type="Pfam" id="PF01048">
    <property type="entry name" value="PNP_UDP_1"/>
    <property type="match status" value="1"/>
</dbReference>
<evidence type="ECO:0000313" key="2">
    <source>
        <dbReference type="EMBL" id="CAA3025069.1"/>
    </source>
</evidence>
<dbReference type="Proteomes" id="UP000594638">
    <property type="component" value="Unassembled WGS sequence"/>
</dbReference>
<reference evidence="2 3" key="1">
    <citation type="submission" date="2019-12" db="EMBL/GenBank/DDBJ databases">
        <authorList>
            <person name="Alioto T."/>
            <person name="Alioto T."/>
            <person name="Gomez Garrido J."/>
        </authorList>
    </citation>
    <scope>NUCLEOTIDE SEQUENCE [LARGE SCALE GENOMIC DNA]</scope>
</reference>
<dbReference type="EMBL" id="CACTIH010009124">
    <property type="protein sequence ID" value="CAA3025069.1"/>
    <property type="molecule type" value="Genomic_DNA"/>
</dbReference>